<dbReference type="Proteomes" id="UP001596174">
    <property type="component" value="Unassembled WGS sequence"/>
</dbReference>
<name>A0ABW1GCW5_9ACTN</name>
<organism evidence="1 2">
    <name type="scientific">Streptacidiphilus monticola</name>
    <dbReference type="NCBI Taxonomy" id="2161674"/>
    <lineage>
        <taxon>Bacteria</taxon>
        <taxon>Bacillati</taxon>
        <taxon>Actinomycetota</taxon>
        <taxon>Actinomycetes</taxon>
        <taxon>Kitasatosporales</taxon>
        <taxon>Streptomycetaceae</taxon>
        <taxon>Streptacidiphilus</taxon>
    </lineage>
</organism>
<dbReference type="EMBL" id="JBHSQJ010000153">
    <property type="protein sequence ID" value="MFC5911286.1"/>
    <property type="molecule type" value="Genomic_DNA"/>
</dbReference>
<evidence type="ECO:0000313" key="1">
    <source>
        <dbReference type="EMBL" id="MFC5911286.1"/>
    </source>
</evidence>
<reference evidence="2" key="1">
    <citation type="journal article" date="2019" name="Int. J. Syst. Evol. Microbiol.">
        <title>The Global Catalogue of Microorganisms (GCM) 10K type strain sequencing project: providing services to taxonomists for standard genome sequencing and annotation.</title>
        <authorList>
            <consortium name="The Broad Institute Genomics Platform"/>
            <consortium name="The Broad Institute Genome Sequencing Center for Infectious Disease"/>
            <person name="Wu L."/>
            <person name="Ma J."/>
        </authorList>
    </citation>
    <scope>NUCLEOTIDE SEQUENCE [LARGE SCALE GENOMIC DNA]</scope>
    <source>
        <strain evidence="2">JCM 4816</strain>
    </source>
</reference>
<evidence type="ECO:0000313" key="2">
    <source>
        <dbReference type="Proteomes" id="UP001596174"/>
    </source>
</evidence>
<proteinExistence type="predicted"/>
<accession>A0ABW1GCW5</accession>
<sequence length="61" mass="6223">MSSANTATYSPAQLHGRACIHCGTTDGPLVPAGYVTTQGTEGPLPWAVVVCSDCRRGGSSE</sequence>
<gene>
    <name evidence="1" type="ORF">ACFP3V_29280</name>
</gene>
<keyword evidence="2" id="KW-1185">Reference proteome</keyword>
<comment type="caution">
    <text evidence="1">The sequence shown here is derived from an EMBL/GenBank/DDBJ whole genome shotgun (WGS) entry which is preliminary data.</text>
</comment>
<dbReference type="RefSeq" id="WP_380589980.1">
    <property type="nucleotide sequence ID" value="NZ_JBHSQJ010000153.1"/>
</dbReference>
<protein>
    <submittedName>
        <fullName evidence="1">Uncharacterized protein</fullName>
    </submittedName>
</protein>